<keyword evidence="9 18" id="KW-0999">Mitochondrion inner membrane</keyword>
<dbReference type="CTD" id="4536"/>
<evidence type="ECO:0000256" key="1">
    <source>
        <dbReference type="ARBA" id="ARBA00003257"/>
    </source>
</evidence>
<gene>
    <name evidence="20" type="primary">ND2</name>
</gene>
<keyword evidence="11 18" id="KW-0249">Electron transport</keyword>
<evidence type="ECO:0000256" key="6">
    <source>
        <dbReference type="ARBA" id="ARBA00022448"/>
    </source>
</evidence>
<dbReference type="InterPro" id="IPR001750">
    <property type="entry name" value="ND/Mrp_TM"/>
</dbReference>
<feature type="domain" description="NADH:quinone oxidoreductase/Mrp antiporter transmembrane" evidence="19">
    <location>
        <begin position="23"/>
        <end position="282"/>
    </location>
</feature>
<feature type="transmembrane region" description="Helical" evidence="18">
    <location>
        <begin position="194"/>
        <end position="215"/>
    </location>
</feature>
<keyword evidence="8 18" id="KW-0812">Transmembrane</keyword>
<dbReference type="GO" id="GO:0005743">
    <property type="term" value="C:mitochondrial inner membrane"/>
    <property type="evidence" value="ECO:0007669"/>
    <property type="project" value="UniProtKB-SubCell"/>
</dbReference>
<dbReference type="InterPro" id="IPR050175">
    <property type="entry name" value="Complex_I_Subunit_2"/>
</dbReference>
<geneLocation type="mitochondrion" evidence="20"/>
<evidence type="ECO:0000256" key="16">
    <source>
        <dbReference type="ARBA" id="ARBA00023136"/>
    </source>
</evidence>
<feature type="transmembrane region" description="Helical" evidence="18">
    <location>
        <begin position="59"/>
        <end position="79"/>
    </location>
</feature>
<name>A0A346T612_9CUCU</name>
<organism evidence="20">
    <name type="scientific">Cyrtotrachelus buqueti</name>
    <dbReference type="NCBI Taxonomy" id="1892066"/>
    <lineage>
        <taxon>Eukaryota</taxon>
        <taxon>Metazoa</taxon>
        <taxon>Ecdysozoa</taxon>
        <taxon>Arthropoda</taxon>
        <taxon>Hexapoda</taxon>
        <taxon>Insecta</taxon>
        <taxon>Pterygota</taxon>
        <taxon>Neoptera</taxon>
        <taxon>Endopterygota</taxon>
        <taxon>Coleoptera</taxon>
        <taxon>Polyphaga</taxon>
        <taxon>Cucujiformia</taxon>
        <taxon>Curculionidae</taxon>
        <taxon>Dryophthorinae</taxon>
        <taxon>Cyrtotrachelus</taxon>
    </lineage>
</organism>
<feature type="transmembrane region" description="Helical" evidence="18">
    <location>
        <begin position="131"/>
        <end position="159"/>
    </location>
</feature>
<feature type="transmembrane region" description="Helical" evidence="18">
    <location>
        <begin position="7"/>
        <end position="27"/>
    </location>
</feature>
<reference evidence="20" key="1">
    <citation type="submission" date="2017-12" db="EMBL/GenBank/DDBJ databases">
        <authorList>
            <person name="Hurst M.R.H."/>
        </authorList>
    </citation>
    <scope>NUCLEOTIDE SEQUENCE</scope>
</reference>
<sequence length="334" mass="38902">MTNLYKMIFFNLMILGTLITISSYSWLAMWLGMEINLLAIIPLMIKKETYSKEATMKYFFVQVFTSTLVFFTIISSGPFLEFDTSITKNQIILVTALLTKMGAAPFHYWFPEVIKGLTWPNIFLMSTWQKIAPMIMLNFLTNSTLFMSFAIISSSIVSGIQGLNQTSVRKIIAYSSINHTGWMISSILTSTDTWIAYMMVYSFILSTMTYFFNMFNVSWMQQLNFMYTDKKNTKLILFMNFLSLGGLPPFIGFFPKWLVIMMMLKNGFFSTCFMLIISTLITLFFYVRLTFSSFSNKTMENVIFVIKHLSYPVILFNIFFLLSLILYMIYYSLF</sequence>
<feature type="transmembrane region" description="Helical" evidence="18">
    <location>
        <begin position="308"/>
        <end position="330"/>
    </location>
</feature>
<evidence type="ECO:0000256" key="15">
    <source>
        <dbReference type="ARBA" id="ARBA00023128"/>
    </source>
</evidence>
<comment type="similarity">
    <text evidence="3 18">Belongs to the complex I subunit 2 family.</text>
</comment>
<keyword evidence="12 18" id="KW-1133">Transmembrane helix</keyword>
<dbReference type="PRINTS" id="PR01436">
    <property type="entry name" value="NADHDHGNASE2"/>
</dbReference>
<keyword evidence="6" id="KW-0813">Transport</keyword>
<evidence type="ECO:0000256" key="18">
    <source>
        <dbReference type="RuleBase" id="RU003403"/>
    </source>
</evidence>
<keyword evidence="15 18" id="KW-0496">Mitochondrion</keyword>
<dbReference type="InterPro" id="IPR003917">
    <property type="entry name" value="NADH_UbQ_OxRdtase_chain2"/>
</dbReference>
<dbReference type="AlphaFoldDB" id="A0A346T612"/>
<comment type="function">
    <text evidence="18">Core subunit of the mitochondrial membrane respiratory chain NADH dehydrogenase (Complex I) which catalyzes electron transfer from NADH through the respiratory chain, using ubiquinone as an electron acceptor. Essential for the catalytic activity and assembly of complex I.</text>
</comment>
<feature type="transmembrane region" description="Helical" evidence="18">
    <location>
        <begin position="235"/>
        <end position="255"/>
    </location>
</feature>
<evidence type="ECO:0000256" key="8">
    <source>
        <dbReference type="ARBA" id="ARBA00022692"/>
    </source>
</evidence>
<reference evidence="20" key="2">
    <citation type="journal article" date="2018" name="Mitochondrial DNA Part B Resour">
        <title>Complete mitochondrial genome of the bamboo snout beetle, Cyrotrachelus buqueti (Coleoptera: Curculionidae).</title>
        <authorList>
            <person name="Yang W.-J."/>
            <person name="Yang D.-X."/>
            <person name="Xu K.-K."/>
            <person name="Cao Y."/>
            <person name="Meng Y.-L."/>
            <person name="Wu Y."/>
            <person name="Li G.-Y."/>
            <person name="Zhang G.-Z."/>
            <person name="Wang Y.-W."/>
            <person name="Li C."/>
        </authorList>
    </citation>
    <scope>NUCLEOTIDE SEQUENCE</scope>
</reference>
<proteinExistence type="inferred from homology"/>
<evidence type="ECO:0000256" key="10">
    <source>
        <dbReference type="ARBA" id="ARBA00022967"/>
    </source>
</evidence>
<dbReference type="RefSeq" id="YP_009528682.1">
    <property type="nucleotide sequence ID" value="NC_039705.1"/>
</dbReference>
<evidence type="ECO:0000256" key="14">
    <source>
        <dbReference type="ARBA" id="ARBA00023075"/>
    </source>
</evidence>
<accession>A0A346T612</accession>
<keyword evidence="16 18" id="KW-0472">Membrane</keyword>
<evidence type="ECO:0000256" key="4">
    <source>
        <dbReference type="ARBA" id="ARBA00012944"/>
    </source>
</evidence>
<dbReference type="PANTHER" id="PTHR46552">
    <property type="entry name" value="NADH-UBIQUINONE OXIDOREDUCTASE CHAIN 2"/>
    <property type="match status" value="1"/>
</dbReference>
<dbReference type="Pfam" id="PF00361">
    <property type="entry name" value="Proton_antipo_M"/>
    <property type="match status" value="1"/>
</dbReference>
<keyword evidence="13 18" id="KW-0520">NAD</keyword>
<dbReference type="GO" id="GO:0008137">
    <property type="term" value="F:NADH dehydrogenase (ubiquinone) activity"/>
    <property type="evidence" value="ECO:0007669"/>
    <property type="project" value="UniProtKB-EC"/>
</dbReference>
<comment type="catalytic activity">
    <reaction evidence="17 18">
        <text>a ubiquinone + NADH + 5 H(+)(in) = a ubiquinol + NAD(+) + 4 H(+)(out)</text>
        <dbReference type="Rhea" id="RHEA:29091"/>
        <dbReference type="Rhea" id="RHEA-COMP:9565"/>
        <dbReference type="Rhea" id="RHEA-COMP:9566"/>
        <dbReference type="ChEBI" id="CHEBI:15378"/>
        <dbReference type="ChEBI" id="CHEBI:16389"/>
        <dbReference type="ChEBI" id="CHEBI:17976"/>
        <dbReference type="ChEBI" id="CHEBI:57540"/>
        <dbReference type="ChEBI" id="CHEBI:57945"/>
        <dbReference type="EC" id="7.1.1.2"/>
    </reaction>
</comment>
<keyword evidence="14 18" id="KW-0830">Ubiquinone</keyword>
<dbReference type="EMBL" id="MG674390">
    <property type="protein sequence ID" value="AXU05695.1"/>
    <property type="molecule type" value="Genomic_DNA"/>
</dbReference>
<evidence type="ECO:0000256" key="11">
    <source>
        <dbReference type="ARBA" id="ARBA00022982"/>
    </source>
</evidence>
<feature type="transmembrane region" description="Helical" evidence="18">
    <location>
        <begin position="267"/>
        <end position="287"/>
    </location>
</feature>
<evidence type="ECO:0000259" key="19">
    <source>
        <dbReference type="Pfam" id="PF00361"/>
    </source>
</evidence>
<dbReference type="GeneID" id="38328244"/>
<evidence type="ECO:0000256" key="7">
    <source>
        <dbReference type="ARBA" id="ARBA00022660"/>
    </source>
</evidence>
<evidence type="ECO:0000256" key="17">
    <source>
        <dbReference type="ARBA" id="ARBA00049551"/>
    </source>
</evidence>
<evidence type="ECO:0000256" key="12">
    <source>
        <dbReference type="ARBA" id="ARBA00022989"/>
    </source>
</evidence>
<comment type="function">
    <text evidence="1">Core subunit of the mitochondrial membrane respiratory chain NADH dehydrogenase (Complex I) that is believed to belong to the minimal assembly required for catalysis. Complex I functions in the transfer of electrons from NADH to the respiratory chain. The immediate electron acceptor for the enzyme is believed to be ubiquinone.</text>
</comment>
<evidence type="ECO:0000256" key="5">
    <source>
        <dbReference type="ARBA" id="ARBA00021008"/>
    </source>
</evidence>
<dbReference type="EC" id="7.1.1.2" evidence="4 18"/>
<dbReference type="GO" id="GO:0006120">
    <property type="term" value="P:mitochondrial electron transport, NADH to ubiquinone"/>
    <property type="evidence" value="ECO:0007669"/>
    <property type="project" value="InterPro"/>
</dbReference>
<evidence type="ECO:0000256" key="9">
    <source>
        <dbReference type="ARBA" id="ARBA00022792"/>
    </source>
</evidence>
<evidence type="ECO:0000256" key="13">
    <source>
        <dbReference type="ARBA" id="ARBA00023027"/>
    </source>
</evidence>
<comment type="subcellular location">
    <subcellularLocation>
        <location evidence="2 18">Mitochondrion inner membrane</location>
        <topology evidence="2 18">Multi-pass membrane protein</topology>
    </subcellularLocation>
</comment>
<evidence type="ECO:0000256" key="2">
    <source>
        <dbReference type="ARBA" id="ARBA00004448"/>
    </source>
</evidence>
<evidence type="ECO:0000313" key="20">
    <source>
        <dbReference type="EMBL" id="AXU05695.1"/>
    </source>
</evidence>
<dbReference type="PANTHER" id="PTHR46552:SF1">
    <property type="entry name" value="NADH-UBIQUINONE OXIDOREDUCTASE CHAIN 2"/>
    <property type="match status" value="1"/>
</dbReference>
<keyword evidence="10 18" id="KW-1278">Translocase</keyword>
<protein>
    <recommendedName>
        <fullName evidence="5 18">NADH-ubiquinone oxidoreductase chain 2</fullName>
        <ecNumber evidence="4 18">7.1.1.2</ecNumber>
    </recommendedName>
</protein>
<evidence type="ECO:0000256" key="3">
    <source>
        <dbReference type="ARBA" id="ARBA00007012"/>
    </source>
</evidence>
<keyword evidence="7 18" id="KW-0679">Respiratory chain</keyword>